<proteinExistence type="predicted"/>
<accession>A0A3B9IH72</accession>
<evidence type="ECO:0000256" key="1">
    <source>
        <dbReference type="SAM" id="MobiDB-lite"/>
    </source>
</evidence>
<dbReference type="EMBL" id="DMAI01000071">
    <property type="protein sequence ID" value="HAE46647.1"/>
    <property type="molecule type" value="Genomic_DNA"/>
</dbReference>
<comment type="caution">
    <text evidence="2">The sequence shown here is derived from an EMBL/GenBank/DDBJ whole genome shotgun (WGS) entry which is preliminary data.</text>
</comment>
<dbReference type="Proteomes" id="UP000257706">
    <property type="component" value="Unassembled WGS sequence"/>
</dbReference>
<feature type="non-terminal residue" evidence="2">
    <location>
        <position position="87"/>
    </location>
</feature>
<dbReference type="AlphaFoldDB" id="A0A3B9IH72"/>
<organism evidence="2 3">
    <name type="scientific">Tistrella mobilis</name>
    <dbReference type="NCBI Taxonomy" id="171437"/>
    <lineage>
        <taxon>Bacteria</taxon>
        <taxon>Pseudomonadati</taxon>
        <taxon>Pseudomonadota</taxon>
        <taxon>Alphaproteobacteria</taxon>
        <taxon>Geminicoccales</taxon>
        <taxon>Geminicoccaceae</taxon>
        <taxon>Tistrella</taxon>
    </lineage>
</organism>
<evidence type="ECO:0000313" key="3">
    <source>
        <dbReference type="Proteomes" id="UP000257706"/>
    </source>
</evidence>
<gene>
    <name evidence="2" type="ORF">DCK97_04430</name>
</gene>
<evidence type="ECO:0000313" key="2">
    <source>
        <dbReference type="EMBL" id="HAE46647.1"/>
    </source>
</evidence>
<sequence length="87" mass="9727">MWRPRRRVACHATKRAPILRIAHPSRQFPGSLPQSRSHQRCAPAPRRRAHAGPEHVGPGRNGLDQYNDRRGSRRAGVAGLLARASPR</sequence>
<reference evidence="2 3" key="1">
    <citation type="journal article" date="2018" name="Nat. Biotechnol.">
        <title>A standardized bacterial taxonomy based on genome phylogeny substantially revises the tree of life.</title>
        <authorList>
            <person name="Parks D.H."/>
            <person name="Chuvochina M."/>
            <person name="Waite D.W."/>
            <person name="Rinke C."/>
            <person name="Skarshewski A."/>
            <person name="Chaumeil P.A."/>
            <person name="Hugenholtz P."/>
        </authorList>
    </citation>
    <scope>NUCLEOTIDE SEQUENCE [LARGE SCALE GENOMIC DNA]</scope>
    <source>
        <strain evidence="2">UBA8739</strain>
    </source>
</reference>
<name>A0A3B9IH72_9PROT</name>
<feature type="region of interest" description="Disordered" evidence="1">
    <location>
        <begin position="22"/>
        <end position="87"/>
    </location>
</feature>
<protein>
    <submittedName>
        <fullName evidence="2">Uncharacterized protein</fullName>
    </submittedName>
</protein>
<feature type="compositionally biased region" description="Low complexity" evidence="1">
    <location>
        <begin position="74"/>
        <end position="87"/>
    </location>
</feature>